<organism evidence="3 4">
    <name type="scientific">Daphnia pulex</name>
    <name type="common">Water flea</name>
    <dbReference type="NCBI Taxonomy" id="6669"/>
    <lineage>
        <taxon>Eukaryota</taxon>
        <taxon>Metazoa</taxon>
        <taxon>Ecdysozoa</taxon>
        <taxon>Arthropoda</taxon>
        <taxon>Crustacea</taxon>
        <taxon>Branchiopoda</taxon>
        <taxon>Diplostraca</taxon>
        <taxon>Cladocera</taxon>
        <taxon>Anomopoda</taxon>
        <taxon>Daphniidae</taxon>
        <taxon>Daphnia</taxon>
    </lineage>
</organism>
<dbReference type="STRING" id="6669.E9HWG1"/>
<dbReference type="InterPro" id="IPR040676">
    <property type="entry name" value="DUF5641"/>
</dbReference>
<dbReference type="InParanoid" id="E9HWG1"/>
<dbReference type="Proteomes" id="UP000000305">
    <property type="component" value="Unassembled WGS sequence"/>
</dbReference>
<dbReference type="KEGG" id="dpx:DAPPUDRAFT_334814"/>
<name>E9HWG1_DAPPU</name>
<dbReference type="HOGENOM" id="CLU_110844_0_0_1"/>
<feature type="region of interest" description="Disordered" evidence="1">
    <location>
        <begin position="131"/>
        <end position="153"/>
    </location>
</feature>
<dbReference type="Pfam" id="PF18701">
    <property type="entry name" value="DUF5641"/>
    <property type="match status" value="1"/>
</dbReference>
<evidence type="ECO:0000256" key="1">
    <source>
        <dbReference type="SAM" id="MobiDB-lite"/>
    </source>
</evidence>
<dbReference type="EMBL" id="GL732922">
    <property type="protein sequence ID" value="EFX63919.1"/>
    <property type="molecule type" value="Genomic_DNA"/>
</dbReference>
<keyword evidence="4" id="KW-1185">Reference proteome</keyword>
<dbReference type="PhylomeDB" id="E9HWG1"/>
<dbReference type="AlphaFoldDB" id="E9HWG1"/>
<accession>E9HWG1</accession>
<evidence type="ECO:0000313" key="3">
    <source>
        <dbReference type="EMBL" id="EFX63919.1"/>
    </source>
</evidence>
<reference evidence="3 4" key="1">
    <citation type="journal article" date="2011" name="Science">
        <title>The ecoresponsive genome of Daphnia pulex.</title>
        <authorList>
            <person name="Colbourne J.K."/>
            <person name="Pfrender M.E."/>
            <person name="Gilbert D."/>
            <person name="Thomas W.K."/>
            <person name="Tucker A."/>
            <person name="Oakley T.H."/>
            <person name="Tokishita S."/>
            <person name="Aerts A."/>
            <person name="Arnold G.J."/>
            <person name="Basu M.K."/>
            <person name="Bauer D.J."/>
            <person name="Caceres C.E."/>
            <person name="Carmel L."/>
            <person name="Casola C."/>
            <person name="Choi J.H."/>
            <person name="Detter J.C."/>
            <person name="Dong Q."/>
            <person name="Dusheyko S."/>
            <person name="Eads B.D."/>
            <person name="Frohlich T."/>
            <person name="Geiler-Samerotte K.A."/>
            <person name="Gerlach D."/>
            <person name="Hatcher P."/>
            <person name="Jogdeo S."/>
            <person name="Krijgsveld J."/>
            <person name="Kriventseva E.V."/>
            <person name="Kultz D."/>
            <person name="Laforsch C."/>
            <person name="Lindquist E."/>
            <person name="Lopez J."/>
            <person name="Manak J.R."/>
            <person name="Muller J."/>
            <person name="Pangilinan J."/>
            <person name="Patwardhan R.P."/>
            <person name="Pitluck S."/>
            <person name="Pritham E.J."/>
            <person name="Rechtsteiner A."/>
            <person name="Rho M."/>
            <person name="Rogozin I.B."/>
            <person name="Sakarya O."/>
            <person name="Salamov A."/>
            <person name="Schaack S."/>
            <person name="Shapiro H."/>
            <person name="Shiga Y."/>
            <person name="Skalitzky C."/>
            <person name="Smith Z."/>
            <person name="Souvorov A."/>
            <person name="Sung W."/>
            <person name="Tang Z."/>
            <person name="Tsuchiya D."/>
            <person name="Tu H."/>
            <person name="Vos H."/>
            <person name="Wang M."/>
            <person name="Wolf Y.I."/>
            <person name="Yamagata H."/>
            <person name="Yamada T."/>
            <person name="Ye Y."/>
            <person name="Shaw J.R."/>
            <person name="Andrews J."/>
            <person name="Crease T.J."/>
            <person name="Tang H."/>
            <person name="Lucas S.M."/>
            <person name="Robertson H.M."/>
            <person name="Bork P."/>
            <person name="Koonin E.V."/>
            <person name="Zdobnov E.M."/>
            <person name="Grigoriev I.V."/>
            <person name="Lynch M."/>
            <person name="Boore J.L."/>
        </authorList>
    </citation>
    <scope>NUCLEOTIDE SEQUENCE [LARGE SCALE GENOMIC DNA]</scope>
</reference>
<evidence type="ECO:0000259" key="2">
    <source>
        <dbReference type="Pfam" id="PF18701"/>
    </source>
</evidence>
<feature type="domain" description="DUF5641" evidence="2">
    <location>
        <begin position="37"/>
        <end position="127"/>
    </location>
</feature>
<proteinExistence type="predicted"/>
<evidence type="ECO:0000313" key="4">
    <source>
        <dbReference type="Proteomes" id="UP000000305"/>
    </source>
</evidence>
<sequence>MYGRRLNTLPYSEETNEEKFDASYGDKPDELKKAVARHQTLLQHFGKRFLASYLPALREYHQATKKNNPTVIKERDVVLVHDDKPRKDWKMAVVEKLIRSQDGQIRAADIRTANGKTNRPISKLYPLQVAEPSDDPAGSSDGPLFGSSSVVAF</sequence>
<dbReference type="OrthoDB" id="8052806at2759"/>
<protein>
    <recommendedName>
        <fullName evidence="2">DUF5641 domain-containing protein</fullName>
    </recommendedName>
</protein>
<gene>
    <name evidence="3" type="ORF">DAPPUDRAFT_334814</name>
</gene>